<dbReference type="RefSeq" id="WP_378408587.1">
    <property type="nucleotide sequence ID" value="NZ_JBHTCS010000026.1"/>
</dbReference>
<gene>
    <name evidence="1" type="ORF">ACFQS9_21855</name>
</gene>
<organism evidence="1 2">
    <name type="scientific">Rhodococcus daqingensis</name>
    <dbReference type="NCBI Taxonomy" id="2479363"/>
    <lineage>
        <taxon>Bacteria</taxon>
        <taxon>Bacillati</taxon>
        <taxon>Actinomycetota</taxon>
        <taxon>Actinomycetes</taxon>
        <taxon>Mycobacteriales</taxon>
        <taxon>Nocardiaceae</taxon>
        <taxon>Rhodococcus</taxon>
    </lineage>
</organism>
<evidence type="ECO:0000313" key="2">
    <source>
        <dbReference type="Proteomes" id="UP001596484"/>
    </source>
</evidence>
<evidence type="ECO:0008006" key="3">
    <source>
        <dbReference type="Google" id="ProtNLM"/>
    </source>
</evidence>
<dbReference type="Proteomes" id="UP001596484">
    <property type="component" value="Unassembled WGS sequence"/>
</dbReference>
<evidence type="ECO:0000313" key="1">
    <source>
        <dbReference type="EMBL" id="MFC7450547.1"/>
    </source>
</evidence>
<reference evidence="2" key="1">
    <citation type="journal article" date="2019" name="Int. J. Syst. Evol. Microbiol.">
        <title>The Global Catalogue of Microorganisms (GCM) 10K type strain sequencing project: providing services to taxonomists for standard genome sequencing and annotation.</title>
        <authorList>
            <consortium name="The Broad Institute Genomics Platform"/>
            <consortium name="The Broad Institute Genome Sequencing Center for Infectious Disease"/>
            <person name="Wu L."/>
            <person name="Ma J."/>
        </authorList>
    </citation>
    <scope>NUCLEOTIDE SEQUENCE [LARGE SCALE GENOMIC DNA]</scope>
    <source>
        <strain evidence="2">ICMP 19430</strain>
    </source>
</reference>
<protein>
    <recommendedName>
        <fullName evidence="3">Head-to-tail adaptor</fullName>
    </recommendedName>
</protein>
<accession>A0ABW2S3R8</accession>
<dbReference type="EMBL" id="JBHTCS010000026">
    <property type="protein sequence ID" value="MFC7450547.1"/>
    <property type="molecule type" value="Genomic_DNA"/>
</dbReference>
<sequence>MAHADHSEVAGQWRPLSPVEQTRATALLEMAEILIRRNVPADQVASAEGQKVAKQVSIEMVIDALAPGINRGKSSYATTVGGIADSATLLNPAATIVFSEAQRALFGIATRAEPRWYFGDGEA</sequence>
<proteinExistence type="predicted"/>
<comment type="caution">
    <text evidence="1">The sequence shown here is derived from an EMBL/GenBank/DDBJ whole genome shotgun (WGS) entry which is preliminary data.</text>
</comment>
<keyword evidence="2" id="KW-1185">Reference proteome</keyword>
<name>A0ABW2S3R8_9NOCA</name>